<dbReference type="OrthoDB" id="1242806at2"/>
<organism evidence="6 7">
    <name type="scientific">Caballeronia arvi</name>
    <dbReference type="NCBI Taxonomy" id="1777135"/>
    <lineage>
        <taxon>Bacteria</taxon>
        <taxon>Pseudomonadati</taxon>
        <taxon>Pseudomonadota</taxon>
        <taxon>Betaproteobacteria</taxon>
        <taxon>Burkholderiales</taxon>
        <taxon>Burkholderiaceae</taxon>
        <taxon>Caballeronia</taxon>
    </lineage>
</organism>
<comment type="caution">
    <text evidence="6">The sequence shown here is derived from an EMBL/GenBank/DDBJ whole genome shotgun (WGS) entry which is preliminary data.</text>
</comment>
<sequence length="802" mass="88595">MKQLSFAFPFLKKGQGKSNAPIRFTDEHQIYKLLAGHEPSGNYLVSNHGMWHGGIHITEAGIGTRLDLEQGVRCIADGHIIAYRINRAYPVSELPATNGGAPVQLSYSTGFALVRHTMEFSKGSTLTFYSLYMHLQAYEDYERDTSRLKPAYWPVTRKVTEHAQDKPRAGRNGQAPEAGQRGLNVRASAPKGRRGHVLAILPQGTQVSIGEKRGNWGKVKDTHGARLYAPQVGDVTPSTAVGGWIFLGNEHGGPVVQEVMSDDVFDHVAVIASVSGNAGDANIQGLPVKAGELIGHLGRYDPLNSGASPTRMAHIEVFCDDSIKTFIDKGREWIAAHGKDDWAPLGLSAEPTLLRVDKGVKLYQAAEREGADAPKTGVVRCWPLAELARDRNNQHAETTADRSGRKVNWWKVASADARHQPIGGWVREENFAGGRVTREFAQKWVDFSCIADEHDPTHTIFPTTREWVDYSRHADVPDMKSETKLSPLMKKVYRALFPEGDGHSAADQMCRGSEATTDGYPWLMQTGSRLIVKHESEWANPQKWKKLLTEIEQFEGPKPQYAEEHKRIEKLVWWEQVREAIAGFPSADVFHIHPIGLVGNFAVQAANAISMAGLWFIFSHEAMAGVTNRLHWPGGASGVTLGAGYDMKARSATEVASDMMFLGIDQNTANEISKAAGLSSSQASRFASDNHDLLNLTDDQQVQLLTNTVGRYEATVRNSINVPLRQNEFDALVSFAYNPAGRWGSVSKFVNDGRIDDAMNKVREGNTSGGVVMRGLTNRRTDEVNLFLHDRYEFNGRTLPAR</sequence>
<evidence type="ECO:0000256" key="3">
    <source>
        <dbReference type="ARBA" id="ARBA00023200"/>
    </source>
</evidence>
<evidence type="ECO:0000313" key="7">
    <source>
        <dbReference type="Proteomes" id="UP000055019"/>
    </source>
</evidence>
<proteinExistence type="inferred from homology"/>
<gene>
    <name evidence="6" type="ORF">AWB74_05007</name>
</gene>
<keyword evidence="7" id="KW-1185">Reference proteome</keyword>
<keyword evidence="4" id="KW-0378">Hydrolase</keyword>
<evidence type="ECO:0000313" key="6">
    <source>
        <dbReference type="EMBL" id="SAL76527.1"/>
    </source>
</evidence>
<dbReference type="InterPro" id="IPR051018">
    <property type="entry name" value="Bacteriophage_GH24"/>
</dbReference>
<dbReference type="GO" id="GO:0003796">
    <property type="term" value="F:lysozyme activity"/>
    <property type="evidence" value="ECO:0007669"/>
    <property type="project" value="UniProtKB-EC"/>
</dbReference>
<dbReference type="CDD" id="cd00737">
    <property type="entry name" value="lyz_endolysin_autolysin"/>
    <property type="match status" value="1"/>
</dbReference>
<dbReference type="PANTHER" id="PTHR38107">
    <property type="match status" value="1"/>
</dbReference>
<reference evidence="6" key="1">
    <citation type="submission" date="2016-01" db="EMBL/GenBank/DDBJ databases">
        <authorList>
            <person name="Peeters C."/>
        </authorList>
    </citation>
    <scope>NUCLEOTIDE SEQUENCE [LARGE SCALE GENOMIC DNA]</scope>
    <source>
        <strain evidence="6">LMG 29317</strain>
    </source>
</reference>
<name>A0A158K5Y4_9BURK</name>
<comment type="similarity">
    <text evidence="4">Belongs to the glycosyl hydrolase 24 family.</text>
</comment>
<evidence type="ECO:0000256" key="1">
    <source>
        <dbReference type="ARBA" id="ARBA00022529"/>
    </source>
</evidence>
<keyword evidence="4" id="KW-0326">Glycosidase</keyword>
<dbReference type="RefSeq" id="WP_061149379.1">
    <property type="nucleotide sequence ID" value="NZ_FCOM02000026.1"/>
</dbReference>
<feature type="region of interest" description="Disordered" evidence="5">
    <location>
        <begin position="160"/>
        <end position="183"/>
    </location>
</feature>
<dbReference type="Gene3D" id="1.10.530.40">
    <property type="match status" value="1"/>
</dbReference>
<evidence type="ECO:0000256" key="4">
    <source>
        <dbReference type="RuleBase" id="RU003788"/>
    </source>
</evidence>
<dbReference type="InterPro" id="IPR002196">
    <property type="entry name" value="Glyco_hydro_24"/>
</dbReference>
<dbReference type="Proteomes" id="UP000055019">
    <property type="component" value="Unassembled WGS sequence"/>
</dbReference>
<evidence type="ECO:0000256" key="2">
    <source>
        <dbReference type="ARBA" id="ARBA00022638"/>
    </source>
</evidence>
<keyword evidence="3" id="KW-1035">Host cytoplasm</keyword>
<keyword evidence="1 4" id="KW-0929">Antimicrobial</keyword>
<comment type="catalytic activity">
    <reaction evidence="4">
        <text>Hydrolysis of (1-&gt;4)-beta-linkages between N-acetylmuramic acid and N-acetyl-D-glucosamine residues in a peptidoglycan and between N-acetyl-D-glucosamine residues in chitodextrins.</text>
        <dbReference type="EC" id="3.2.1.17"/>
    </reaction>
</comment>
<keyword evidence="2 4" id="KW-0081">Bacteriolytic enzyme</keyword>
<accession>A0A158K5Y4</accession>
<dbReference type="InterPro" id="IPR023347">
    <property type="entry name" value="Lysozyme_dom_sf"/>
</dbReference>
<dbReference type="InterPro" id="IPR023346">
    <property type="entry name" value="Lysozyme-like_dom_sf"/>
</dbReference>
<dbReference type="GO" id="GO:0031640">
    <property type="term" value="P:killing of cells of another organism"/>
    <property type="evidence" value="ECO:0007669"/>
    <property type="project" value="UniProtKB-KW"/>
</dbReference>
<dbReference type="AlphaFoldDB" id="A0A158K5Y4"/>
<dbReference type="PANTHER" id="PTHR38107:SF3">
    <property type="entry name" value="LYSOZYME RRRD-RELATED"/>
    <property type="match status" value="1"/>
</dbReference>
<evidence type="ECO:0000256" key="5">
    <source>
        <dbReference type="SAM" id="MobiDB-lite"/>
    </source>
</evidence>
<protein>
    <recommendedName>
        <fullName evidence="4">Lysozyme</fullName>
        <ecNumber evidence="4">3.2.1.17</ecNumber>
    </recommendedName>
</protein>
<dbReference type="Pfam" id="PF00959">
    <property type="entry name" value="Phage_lysozyme"/>
    <property type="match status" value="1"/>
</dbReference>
<dbReference type="GO" id="GO:0016998">
    <property type="term" value="P:cell wall macromolecule catabolic process"/>
    <property type="evidence" value="ECO:0007669"/>
    <property type="project" value="InterPro"/>
</dbReference>
<dbReference type="GO" id="GO:0042742">
    <property type="term" value="P:defense response to bacterium"/>
    <property type="evidence" value="ECO:0007669"/>
    <property type="project" value="UniProtKB-KW"/>
</dbReference>
<dbReference type="SUPFAM" id="SSF53955">
    <property type="entry name" value="Lysozyme-like"/>
    <property type="match status" value="1"/>
</dbReference>
<dbReference type="GO" id="GO:0009253">
    <property type="term" value="P:peptidoglycan catabolic process"/>
    <property type="evidence" value="ECO:0007669"/>
    <property type="project" value="InterPro"/>
</dbReference>
<dbReference type="EMBL" id="FCOM02000026">
    <property type="protein sequence ID" value="SAL76527.1"/>
    <property type="molecule type" value="Genomic_DNA"/>
</dbReference>
<dbReference type="InterPro" id="IPR033907">
    <property type="entry name" value="Endolysin_autolysin"/>
</dbReference>
<dbReference type="EC" id="3.2.1.17" evidence="4"/>